<evidence type="ECO:0000313" key="3">
    <source>
        <dbReference type="EMBL" id="TWU00112.1"/>
    </source>
</evidence>
<evidence type="ECO:0000256" key="1">
    <source>
        <dbReference type="SAM" id="SignalP"/>
    </source>
</evidence>
<proteinExistence type="predicted"/>
<organism evidence="3 4">
    <name type="scientific">Botrimarina colliarenosi</name>
    <dbReference type="NCBI Taxonomy" id="2528001"/>
    <lineage>
        <taxon>Bacteria</taxon>
        <taxon>Pseudomonadati</taxon>
        <taxon>Planctomycetota</taxon>
        <taxon>Planctomycetia</taxon>
        <taxon>Pirellulales</taxon>
        <taxon>Lacipirellulaceae</taxon>
        <taxon>Botrimarina</taxon>
    </lineage>
</organism>
<name>A0A5C6AM86_9BACT</name>
<dbReference type="Proteomes" id="UP000317421">
    <property type="component" value="Unassembled WGS sequence"/>
</dbReference>
<feature type="domain" description="DUF1570" evidence="2">
    <location>
        <begin position="230"/>
        <end position="355"/>
    </location>
</feature>
<dbReference type="Pfam" id="PF07607">
    <property type="entry name" value="DUF1570"/>
    <property type="match status" value="1"/>
</dbReference>
<evidence type="ECO:0000259" key="2">
    <source>
        <dbReference type="Pfam" id="PF07607"/>
    </source>
</evidence>
<accession>A0A5C6AM86</accession>
<dbReference type="AlphaFoldDB" id="A0A5C6AM86"/>
<reference evidence="3 4" key="1">
    <citation type="submission" date="2019-02" db="EMBL/GenBank/DDBJ databases">
        <title>Deep-cultivation of Planctomycetes and their phenomic and genomic characterization uncovers novel biology.</title>
        <authorList>
            <person name="Wiegand S."/>
            <person name="Jogler M."/>
            <person name="Boedeker C."/>
            <person name="Pinto D."/>
            <person name="Vollmers J."/>
            <person name="Rivas-Marin E."/>
            <person name="Kohn T."/>
            <person name="Peeters S.H."/>
            <person name="Heuer A."/>
            <person name="Rast P."/>
            <person name="Oberbeckmann S."/>
            <person name="Bunk B."/>
            <person name="Jeske O."/>
            <person name="Meyerdierks A."/>
            <person name="Storesund J.E."/>
            <person name="Kallscheuer N."/>
            <person name="Luecker S."/>
            <person name="Lage O.M."/>
            <person name="Pohl T."/>
            <person name="Merkel B.J."/>
            <person name="Hornburger P."/>
            <person name="Mueller R.-W."/>
            <person name="Bruemmer F."/>
            <person name="Labrenz M."/>
            <person name="Spormann A.M."/>
            <person name="Op Den Camp H."/>
            <person name="Overmann J."/>
            <person name="Amann R."/>
            <person name="Jetten M.S.M."/>
            <person name="Mascher T."/>
            <person name="Medema M.H."/>
            <person name="Devos D.P."/>
            <person name="Kaster A.-K."/>
            <person name="Ovreas L."/>
            <person name="Rohde M."/>
            <person name="Galperin M.Y."/>
            <person name="Jogler C."/>
        </authorList>
    </citation>
    <scope>NUCLEOTIDE SEQUENCE [LARGE SCALE GENOMIC DNA]</scope>
    <source>
        <strain evidence="3 4">Pla108</strain>
    </source>
</reference>
<feature type="chain" id="PRO_5022717880" description="DUF1570 domain-containing protein" evidence="1">
    <location>
        <begin position="23"/>
        <end position="395"/>
    </location>
</feature>
<dbReference type="RefSeq" id="WP_146443687.1">
    <property type="nucleotide sequence ID" value="NZ_SJPR01000001.1"/>
</dbReference>
<feature type="signal peptide" evidence="1">
    <location>
        <begin position="1"/>
        <end position="22"/>
    </location>
</feature>
<protein>
    <recommendedName>
        <fullName evidence="2">DUF1570 domain-containing protein</fullName>
    </recommendedName>
</protein>
<comment type="caution">
    <text evidence="3">The sequence shown here is derived from an EMBL/GenBank/DDBJ whole genome shotgun (WGS) entry which is preliminary data.</text>
</comment>
<keyword evidence="1" id="KW-0732">Signal</keyword>
<dbReference type="OrthoDB" id="291356at2"/>
<dbReference type="EMBL" id="SJPR01000001">
    <property type="protein sequence ID" value="TWU00112.1"/>
    <property type="molecule type" value="Genomic_DNA"/>
</dbReference>
<evidence type="ECO:0000313" key="4">
    <source>
        <dbReference type="Proteomes" id="UP000317421"/>
    </source>
</evidence>
<keyword evidence="4" id="KW-1185">Reference proteome</keyword>
<dbReference type="InterPro" id="IPR011464">
    <property type="entry name" value="DUF1570"/>
</dbReference>
<gene>
    <name evidence="3" type="ORF">Pla108_10560</name>
</gene>
<sequence length="395" mass="43773" precursor="true">MTARRLPLAALLLLLIFPPALAGAMETLTYRYRPYPDADYHEQTATGRVVVEDSSGNKFFESVDGARRLIAADDVLSESSDDTPFAPAEPDALGQRLLDDLPDGFRLHTTKHYVVAYDTSREYAEWASSLLEGLQKALVRYWDRAGIELEGPAFPLPIVIHRTAAAYNAASRAEGVPTGAVGYYHMATNRVRMYDITGADELRAAGVGMRRGSRREITRMLGLPAAEPLVATIVHEATHQVCFNTGLMERYADLPIWLVEGMAAYFEAPGAGSSRGWSGIGRVNDRRLQTFRRHLPEWNGSSLTSLLASDDRLRDSRTAGVAYADAWALNYYLIKKHGDAYVAFVKALSERGPLDGPPADEPKADEARRRLKTFSDHFGAPADFEQDFLRTMSRM</sequence>